<dbReference type="SUPFAM" id="SSF53756">
    <property type="entry name" value="UDP-Glycosyltransferase/glycogen phosphorylase"/>
    <property type="match status" value="1"/>
</dbReference>
<gene>
    <name evidence="1" type="ORF">MM171A00291_0008</name>
    <name evidence="2" type="ORF">MM171B00223_0049</name>
</gene>
<dbReference type="AlphaFoldDB" id="A0A6M3MIQ9"/>
<proteinExistence type="predicted"/>
<evidence type="ECO:0000313" key="2">
    <source>
        <dbReference type="EMBL" id="QJB04672.1"/>
    </source>
</evidence>
<keyword evidence="2" id="KW-0808">Transferase</keyword>
<name>A0A6M3MIQ9_9ZZZZ</name>
<dbReference type="EMBL" id="MT143887">
    <property type="protein sequence ID" value="QJB04672.1"/>
    <property type="molecule type" value="Genomic_DNA"/>
</dbReference>
<dbReference type="GO" id="GO:0016740">
    <property type="term" value="F:transferase activity"/>
    <property type="evidence" value="ECO:0007669"/>
    <property type="project" value="UniProtKB-KW"/>
</dbReference>
<accession>A0A6M3MIQ9</accession>
<reference evidence="2" key="1">
    <citation type="submission" date="2020-03" db="EMBL/GenBank/DDBJ databases">
        <title>The deep terrestrial virosphere.</title>
        <authorList>
            <person name="Holmfeldt K."/>
            <person name="Nilsson E."/>
            <person name="Simone D."/>
            <person name="Lopez-Fernandez M."/>
            <person name="Wu X."/>
            <person name="de Brujin I."/>
            <person name="Lundin D."/>
            <person name="Andersson A."/>
            <person name="Bertilsson S."/>
            <person name="Dopson M."/>
        </authorList>
    </citation>
    <scope>NUCLEOTIDE SEQUENCE</scope>
    <source>
        <strain evidence="1">MM171A00291</strain>
        <strain evidence="2">MM171B00223</strain>
    </source>
</reference>
<organism evidence="2">
    <name type="scientific">viral metagenome</name>
    <dbReference type="NCBI Taxonomy" id="1070528"/>
    <lineage>
        <taxon>unclassified sequences</taxon>
        <taxon>metagenomes</taxon>
        <taxon>organismal metagenomes</taxon>
    </lineage>
</organism>
<evidence type="ECO:0000313" key="1">
    <source>
        <dbReference type="EMBL" id="QJB00700.1"/>
    </source>
</evidence>
<sequence>MNIGLFYDMPGKINGCWKVINNLQKGLRLLGHDVIDNKICPYTGCLQGGKILSRDFPSNTLIGPEIVVLPDGAKEFFRIYKNWVQPAEWVKSYMQQFECTKDTNIHVWPVGIDTELFPARDETDAFIYDCFIYYKNVTKQTPIEKLKRLEDELTRRGMKYKILTYGQYKQEELQQAVKDCVFGILLTGTESQGIGYMEMLSANVPLYVIDEKTFLYGTYTFTSDEVSSAPYFDERCGIKCTDMSRFDEFIDSLYDYEPRQYILDNHTLEKGAKKYVEILKDIEVSGY</sequence>
<dbReference type="EMBL" id="MT143699">
    <property type="protein sequence ID" value="QJB00700.1"/>
    <property type="molecule type" value="Genomic_DNA"/>
</dbReference>
<protein>
    <submittedName>
        <fullName evidence="2">Putative glycosyltransferase</fullName>
    </submittedName>
</protein>